<protein>
    <recommendedName>
        <fullName evidence="1">SPRY domain-containing protein 7</fullName>
    </recommendedName>
</protein>
<dbReference type="PANTHER" id="PTHR20951">
    <property type="entry name" value="C13ORF1 PROTEIN-RELATED"/>
    <property type="match status" value="1"/>
</dbReference>
<dbReference type="SUPFAM" id="SSF49899">
    <property type="entry name" value="Concanavalin A-like lectins/glucanases"/>
    <property type="match status" value="1"/>
</dbReference>
<dbReference type="InterPro" id="IPR001870">
    <property type="entry name" value="B30.2/SPRY"/>
</dbReference>
<dbReference type="Pfam" id="PF00622">
    <property type="entry name" value="SPRY"/>
    <property type="match status" value="1"/>
</dbReference>
<dbReference type="CDD" id="cd12880">
    <property type="entry name" value="SPRYD7"/>
    <property type="match status" value="1"/>
</dbReference>
<organism evidence="3 4">
    <name type="scientific">Cordylochernes scorpioides</name>
    <dbReference type="NCBI Taxonomy" id="51811"/>
    <lineage>
        <taxon>Eukaryota</taxon>
        <taxon>Metazoa</taxon>
        <taxon>Ecdysozoa</taxon>
        <taxon>Arthropoda</taxon>
        <taxon>Chelicerata</taxon>
        <taxon>Arachnida</taxon>
        <taxon>Pseudoscorpiones</taxon>
        <taxon>Cheliferoidea</taxon>
        <taxon>Chernetidae</taxon>
        <taxon>Cordylochernes</taxon>
    </lineage>
</organism>
<evidence type="ECO:0000256" key="1">
    <source>
        <dbReference type="ARBA" id="ARBA00021772"/>
    </source>
</evidence>
<evidence type="ECO:0000313" key="3">
    <source>
        <dbReference type="EMBL" id="UYV72685.1"/>
    </source>
</evidence>
<dbReference type="PANTHER" id="PTHR20951:SF2">
    <property type="entry name" value="SPRY DOMAIN-CONTAINING PROTEIN 7"/>
    <property type="match status" value="1"/>
</dbReference>
<reference evidence="3 4" key="1">
    <citation type="submission" date="2022-01" db="EMBL/GenBank/DDBJ databases">
        <title>A chromosomal length assembly of Cordylochernes scorpioides.</title>
        <authorList>
            <person name="Zeh D."/>
            <person name="Zeh J."/>
        </authorList>
    </citation>
    <scope>NUCLEOTIDE SEQUENCE [LARGE SCALE GENOMIC DNA]</scope>
    <source>
        <strain evidence="3">IN4F17</strain>
        <tissue evidence="3">Whole Body</tissue>
    </source>
</reference>
<gene>
    <name evidence="3" type="ORF">LAZ67_10000298</name>
</gene>
<dbReference type="Gene3D" id="2.60.120.920">
    <property type="match status" value="1"/>
</dbReference>
<dbReference type="PROSITE" id="PS50188">
    <property type="entry name" value="B302_SPRY"/>
    <property type="match status" value="1"/>
</dbReference>
<evidence type="ECO:0000259" key="2">
    <source>
        <dbReference type="PROSITE" id="PS50188"/>
    </source>
</evidence>
<proteinExistence type="predicted"/>
<name>A0ABY6KUZ6_9ARAC</name>
<dbReference type="InterPro" id="IPR035766">
    <property type="entry name" value="SPRYD7"/>
</dbReference>
<keyword evidence="4" id="KW-1185">Reference proteome</keyword>
<dbReference type="InterPro" id="IPR043136">
    <property type="entry name" value="B30.2/SPRY_sf"/>
</dbReference>
<feature type="domain" description="B30.2/SPRY" evidence="2">
    <location>
        <begin position="1"/>
        <end position="185"/>
    </location>
</feature>
<dbReference type="EMBL" id="CP092872">
    <property type="protein sequence ID" value="UYV72685.1"/>
    <property type="molecule type" value="Genomic_DNA"/>
</dbReference>
<accession>A0ABY6KUZ6</accession>
<dbReference type="Proteomes" id="UP001235939">
    <property type="component" value="Chromosome 10"/>
</dbReference>
<dbReference type="InterPro" id="IPR013320">
    <property type="entry name" value="ConA-like_dom_sf"/>
</dbReference>
<dbReference type="SMART" id="SM00449">
    <property type="entry name" value="SPRY"/>
    <property type="match status" value="1"/>
</dbReference>
<dbReference type="InterPro" id="IPR003877">
    <property type="entry name" value="SPRY_dom"/>
</dbReference>
<sequence>MALCISWLRHCFEGVGPTRTFNTIKEQPLVILDTYKMGQDAVIVKNGRRLCGSGAALATAPILQDKAYFEVKIQQTGVWGVGLASPRVNLNSVPLGKDGDSWVLRSDGVILHAGETVSKLSEVPAEGDILGVSYDHVELNFYLNGKNLQCPVTSARGELYPRCIRIVLHLDEGAILDAEFTTFQHSPPPGFDKILLEKSLL</sequence>
<evidence type="ECO:0000313" key="4">
    <source>
        <dbReference type="Proteomes" id="UP001235939"/>
    </source>
</evidence>